<dbReference type="AlphaFoldDB" id="A0A2G1DKW9"/>
<dbReference type="Proteomes" id="UP000221222">
    <property type="component" value="Unassembled WGS sequence"/>
</dbReference>
<protein>
    <submittedName>
        <fullName evidence="2">Membrane protein</fullName>
    </submittedName>
</protein>
<dbReference type="EMBL" id="NXFY01000002">
    <property type="protein sequence ID" value="PHO19121.1"/>
    <property type="molecule type" value="Genomic_DNA"/>
</dbReference>
<dbReference type="KEGG" id="amol:AMOL_1739"/>
<accession>A0A2G1DKW9</accession>
<sequence length="130" mass="15712">MNNPKNLFIATFIIIISTYLYIFGEEKTMQIIFQEYLYLIALFLVCIAFLFFKFKLNKYEIVEFIPTNNFSLKSTILFFIIFELIDYNSKDGFKGMISQWFIYWVFGVFALVLTHTLNYYKNYKILQKMK</sequence>
<feature type="transmembrane region" description="Helical" evidence="1">
    <location>
        <begin position="36"/>
        <end position="54"/>
    </location>
</feature>
<evidence type="ECO:0000313" key="5">
    <source>
        <dbReference type="Proteomes" id="UP000262712"/>
    </source>
</evidence>
<evidence type="ECO:0000313" key="2">
    <source>
        <dbReference type="EMBL" id="AXX92704.1"/>
    </source>
</evidence>
<keyword evidence="4" id="KW-1185">Reference proteome</keyword>
<dbReference type="Proteomes" id="UP000262712">
    <property type="component" value="Chromosome"/>
</dbReference>
<feature type="transmembrane region" description="Helical" evidence="1">
    <location>
        <begin position="7"/>
        <end position="24"/>
    </location>
</feature>
<keyword evidence="1" id="KW-0472">Membrane</keyword>
<evidence type="ECO:0000313" key="3">
    <source>
        <dbReference type="EMBL" id="PHO19121.1"/>
    </source>
</evidence>
<dbReference type="EMBL" id="CP032098">
    <property type="protein sequence ID" value="AXX92704.1"/>
    <property type="molecule type" value="Genomic_DNA"/>
</dbReference>
<organism evidence="3 4">
    <name type="scientific">Malaciobacter molluscorum LMG 25693</name>
    <dbReference type="NCBI Taxonomy" id="870501"/>
    <lineage>
        <taxon>Bacteria</taxon>
        <taxon>Pseudomonadati</taxon>
        <taxon>Campylobacterota</taxon>
        <taxon>Epsilonproteobacteria</taxon>
        <taxon>Campylobacterales</taxon>
        <taxon>Arcobacteraceae</taxon>
        <taxon>Malaciobacter</taxon>
    </lineage>
</organism>
<name>A0A2G1DKW9_9BACT</name>
<reference evidence="3 4" key="1">
    <citation type="submission" date="2017-09" db="EMBL/GenBank/DDBJ databases">
        <title>Arcobacter canalis sp. nov., a new species isolated from a water canal contaminated with urban sewage.</title>
        <authorList>
            <person name="Perez-Cataluna A."/>
            <person name="Salas-Masso N."/>
            <person name="Figueras M.J."/>
        </authorList>
    </citation>
    <scope>NUCLEOTIDE SEQUENCE [LARGE SCALE GENOMIC DNA]</scope>
    <source>
        <strain evidence="3 4">F98-3</strain>
    </source>
</reference>
<reference evidence="2 5" key="2">
    <citation type="submission" date="2018-08" db="EMBL/GenBank/DDBJ databases">
        <title>Complete genome of the Arcobacter molluscorum type strain LMG 25693.</title>
        <authorList>
            <person name="Miller W.G."/>
            <person name="Yee E."/>
            <person name="Bono J.L."/>
        </authorList>
    </citation>
    <scope>NUCLEOTIDE SEQUENCE [LARGE SCALE GENOMIC DNA]</scope>
    <source>
        <strain evidence="2 5">CECT 7696</strain>
    </source>
</reference>
<gene>
    <name evidence="2" type="ORF">AMOL_1739</name>
    <name evidence="3" type="ORF">CPU12_02430</name>
</gene>
<keyword evidence="1" id="KW-1133">Transmembrane helix</keyword>
<feature type="transmembrane region" description="Helical" evidence="1">
    <location>
        <begin position="61"/>
        <end position="81"/>
    </location>
</feature>
<evidence type="ECO:0000313" key="4">
    <source>
        <dbReference type="Proteomes" id="UP000221222"/>
    </source>
</evidence>
<keyword evidence="1" id="KW-0812">Transmembrane</keyword>
<dbReference type="RefSeq" id="WP_099341481.1">
    <property type="nucleotide sequence ID" value="NZ_CP032098.1"/>
</dbReference>
<evidence type="ECO:0000256" key="1">
    <source>
        <dbReference type="SAM" id="Phobius"/>
    </source>
</evidence>
<feature type="transmembrane region" description="Helical" evidence="1">
    <location>
        <begin position="101"/>
        <end position="120"/>
    </location>
</feature>
<proteinExistence type="predicted"/>